<dbReference type="PANTHER" id="PTHR12399">
    <property type="entry name" value="EUKARYOTIC TRANSLATION INITIATION FACTOR 3 SUBUNIT 7"/>
    <property type="match status" value="1"/>
</dbReference>
<evidence type="ECO:0000256" key="3">
    <source>
        <dbReference type="ARBA" id="ARBA00022884"/>
    </source>
</evidence>
<dbReference type="InterPro" id="IPR007783">
    <property type="entry name" value="eIF3d"/>
</dbReference>
<accession>G4TRP4</accession>
<feature type="region of interest" description="RNA gate" evidence="5">
    <location>
        <begin position="308"/>
        <end position="322"/>
    </location>
</feature>
<dbReference type="EMBL" id="CAFZ01000269">
    <property type="protein sequence ID" value="CCA73987.1"/>
    <property type="molecule type" value="Genomic_DNA"/>
</dbReference>
<keyword evidence="2 5" id="KW-0396">Initiation factor</keyword>
<evidence type="ECO:0000256" key="4">
    <source>
        <dbReference type="ARBA" id="ARBA00022917"/>
    </source>
</evidence>
<evidence type="ECO:0000256" key="1">
    <source>
        <dbReference type="ARBA" id="ARBA00022490"/>
    </source>
</evidence>
<dbReference type="GO" id="GO:0098808">
    <property type="term" value="F:mRNA cap binding"/>
    <property type="evidence" value="ECO:0007669"/>
    <property type="project" value="UniProtKB-UniRule"/>
</dbReference>
<dbReference type="GO" id="GO:0005852">
    <property type="term" value="C:eukaryotic translation initiation factor 3 complex"/>
    <property type="evidence" value="ECO:0007669"/>
    <property type="project" value="UniProtKB-UniRule"/>
</dbReference>
<dbReference type="OMA" id="FMDKRDN"/>
<evidence type="ECO:0000313" key="8">
    <source>
        <dbReference type="Proteomes" id="UP000007148"/>
    </source>
</evidence>
<evidence type="ECO:0000313" key="7">
    <source>
        <dbReference type="EMBL" id="CCA73987.1"/>
    </source>
</evidence>
<dbReference type="Proteomes" id="UP000007148">
    <property type="component" value="Unassembled WGS sequence"/>
</dbReference>
<dbReference type="HOGENOM" id="CLU_024521_2_0_1"/>
<dbReference type="OrthoDB" id="16538at2759"/>
<dbReference type="eggNOG" id="KOG2479">
    <property type="taxonomic scope" value="Eukaryota"/>
</dbReference>
<feature type="compositionally biased region" description="Gly residues" evidence="6">
    <location>
        <begin position="113"/>
        <end position="163"/>
    </location>
</feature>
<gene>
    <name evidence="7" type="ORF">PIIN_07941</name>
</gene>
<comment type="subcellular location">
    <subcellularLocation>
        <location evidence="5">Cytoplasm</location>
    </subcellularLocation>
</comment>
<dbReference type="FunCoup" id="G4TRP4">
    <property type="interactions" value="780"/>
</dbReference>
<dbReference type="Pfam" id="PF05091">
    <property type="entry name" value="eIF-3_zeta"/>
    <property type="match status" value="1"/>
</dbReference>
<dbReference type="AlphaFoldDB" id="G4TRP4"/>
<feature type="region of interest" description="Disordered" evidence="6">
    <location>
        <begin position="1"/>
        <end position="20"/>
    </location>
</feature>
<comment type="similarity">
    <text evidence="5">Belongs to the eIF-3 subunit D family.</text>
</comment>
<dbReference type="PIRSF" id="PIRSF016281">
    <property type="entry name" value="EIF-3_zeta"/>
    <property type="match status" value="1"/>
</dbReference>
<dbReference type="HAMAP" id="MF_03003">
    <property type="entry name" value="eIF3d"/>
    <property type="match status" value="1"/>
</dbReference>
<keyword evidence="3" id="KW-0694">RNA-binding</keyword>
<dbReference type="GO" id="GO:0033290">
    <property type="term" value="C:eukaryotic 48S preinitiation complex"/>
    <property type="evidence" value="ECO:0007669"/>
    <property type="project" value="UniProtKB-UniRule"/>
</dbReference>
<dbReference type="STRING" id="1109443.G4TRP4"/>
<sequence>MAARAFKLPPLQDNPDGSWGPSMAHLPAKFKDIPYAPYSKSDKLGRFADWTEGDGRALGGGGPAGATGRGGRIGGGRKDGQAAYGSGATNAFSYFHVEDEASFSLVDNKTGGPRRGAGGFGFQRGRGAGRGAGAGRGGTSGRTGPGGYGRNQPGQYGGRGGAARAGNRRGWKDWEKTSRVREGSVMIDPSWRMLEEIDFLRLSKLRLEVEPAETIDSYGRIYAYDKAYDRITTKNERPLLVPEKTRFNPSTSDDPVMQKLIQDDVASIYATDSILSMLMCAPRSVFGWDIIVIRDGDHLIFDKRDGGPSDTLTVNENAADPPADTEKETINSATSLALEATVIHTNFAIQVVKDDVYADLANPNPFATEESEQLASAGYYYKVFDLSVHEDEEVKLALRTEVDAFLPPTNAPSSGVINLGTTTGGKGEGLVTVKALNEFDSKAPGAGNAPDWRTKLDSQRGAVVATEMKNNSFKMARWAVQSILAGADVMKLGYVSRASVRDNTRHVILSTATMRPSEFAAQLNMSVMNGWGIVRTIIDLCFKHPDGKYVLIKDPNKPVIRLYAVPPDAFAKEEDGEDDMYEEDQE</sequence>
<dbReference type="PANTHER" id="PTHR12399:SF0">
    <property type="entry name" value="EUKARYOTIC TRANSLATION INITIATION FACTOR 3 SUBUNIT D"/>
    <property type="match status" value="1"/>
</dbReference>
<comment type="subunit">
    <text evidence="5">Component of the eukaryotic translation initiation factor 3 (eIF-3) complex.</text>
</comment>
<dbReference type="InParanoid" id="G4TRP4"/>
<dbReference type="GO" id="GO:0001732">
    <property type="term" value="P:formation of cytoplasmic translation initiation complex"/>
    <property type="evidence" value="ECO:0007669"/>
    <property type="project" value="UniProtKB-UniRule"/>
</dbReference>
<organism evidence="7 8">
    <name type="scientific">Serendipita indica (strain DSM 11827)</name>
    <name type="common">Root endophyte fungus</name>
    <name type="synonym">Piriformospora indica</name>
    <dbReference type="NCBI Taxonomy" id="1109443"/>
    <lineage>
        <taxon>Eukaryota</taxon>
        <taxon>Fungi</taxon>
        <taxon>Dikarya</taxon>
        <taxon>Basidiomycota</taxon>
        <taxon>Agaricomycotina</taxon>
        <taxon>Agaricomycetes</taxon>
        <taxon>Sebacinales</taxon>
        <taxon>Serendipitaceae</taxon>
        <taxon>Serendipita</taxon>
    </lineage>
</organism>
<keyword evidence="4 5" id="KW-0648">Protein biosynthesis</keyword>
<proteinExistence type="inferred from homology"/>
<reference evidence="7 8" key="1">
    <citation type="journal article" date="2011" name="PLoS Pathog.">
        <title>Endophytic Life Strategies Decoded by Genome and Transcriptome Analyses of the Mutualistic Root Symbiont Piriformospora indica.</title>
        <authorList>
            <person name="Zuccaro A."/>
            <person name="Lahrmann U."/>
            <person name="Guldener U."/>
            <person name="Langen G."/>
            <person name="Pfiffi S."/>
            <person name="Biedenkopf D."/>
            <person name="Wong P."/>
            <person name="Samans B."/>
            <person name="Grimm C."/>
            <person name="Basiewicz M."/>
            <person name="Murat C."/>
            <person name="Martin F."/>
            <person name="Kogel K.H."/>
        </authorList>
    </citation>
    <scope>NUCLEOTIDE SEQUENCE [LARGE SCALE GENOMIC DNA]</scope>
    <source>
        <strain evidence="7 8">DSM 11827</strain>
    </source>
</reference>
<protein>
    <recommendedName>
        <fullName evidence="5">Eukaryotic translation initiation factor 3 subunit D</fullName>
        <shortName evidence="5">eIF3d</shortName>
    </recommendedName>
</protein>
<dbReference type="GO" id="GO:0002191">
    <property type="term" value="P:cap-dependent translational initiation"/>
    <property type="evidence" value="ECO:0007669"/>
    <property type="project" value="UniProtKB-UniRule"/>
</dbReference>
<dbReference type="GO" id="GO:0003743">
    <property type="term" value="F:translation initiation factor activity"/>
    <property type="evidence" value="ECO:0007669"/>
    <property type="project" value="UniProtKB-UniRule"/>
</dbReference>
<evidence type="ECO:0000256" key="5">
    <source>
        <dbReference type="HAMAP-Rule" id="MF_03003"/>
    </source>
</evidence>
<comment type="function">
    <text evidence="5">mRNA cap-binding component of the eukaryotic translation initiation factor 3 (eIF-3) complex, which is involved in protein synthesis of a specialized repertoire of mRNAs and, together with other initiation factors, stimulates binding of mRNA and methionyl-tRNAi to the 40S ribosome. The eIF-3 complex specifically targets and initiates translation of a subset of mRNAs involved in cell proliferation. In the eIF-3 complex, eif3d specifically recognizes and binds the 7-methylguanosine cap of a subset of mRNAs.</text>
</comment>
<keyword evidence="1 5" id="KW-0963">Cytoplasm</keyword>
<evidence type="ECO:0000256" key="6">
    <source>
        <dbReference type="SAM" id="MobiDB-lite"/>
    </source>
</evidence>
<evidence type="ECO:0000256" key="2">
    <source>
        <dbReference type="ARBA" id="ARBA00022540"/>
    </source>
</evidence>
<comment type="caution">
    <text evidence="7">The sequence shown here is derived from an EMBL/GenBank/DDBJ whole genome shotgun (WGS) entry which is preliminary data.</text>
</comment>
<comment type="domain">
    <text evidence="5">The RNA gate region regulates mRNA cap recognition to prevent promiscuous mRNA-binding before assembly of eif3d into the full eukaryotic translation initiation factor 3 (eIF-3) complex.</text>
</comment>
<feature type="region of interest" description="Disordered" evidence="6">
    <location>
        <begin position="106"/>
        <end position="170"/>
    </location>
</feature>
<keyword evidence="8" id="KW-1185">Reference proteome</keyword>
<name>G4TRP4_SERID</name>
<dbReference type="GO" id="GO:0016282">
    <property type="term" value="C:eukaryotic 43S preinitiation complex"/>
    <property type="evidence" value="ECO:0007669"/>
    <property type="project" value="UniProtKB-UniRule"/>
</dbReference>